<protein>
    <submittedName>
        <fullName evidence="5">Metalloregulator ArsR/SmtB family transcription factor</fullName>
    </submittedName>
</protein>
<dbReference type="InterPro" id="IPR036388">
    <property type="entry name" value="WH-like_DNA-bd_sf"/>
</dbReference>
<name>A0ABP7P1F3_9GAMM</name>
<comment type="caution">
    <text evidence="5">The sequence shown here is derived from an EMBL/GenBank/DDBJ whole genome shotgun (WGS) entry which is preliminary data.</text>
</comment>
<evidence type="ECO:0000256" key="1">
    <source>
        <dbReference type="ARBA" id="ARBA00023015"/>
    </source>
</evidence>
<accession>A0ABP7P1F3</accession>
<dbReference type="PRINTS" id="PR00778">
    <property type="entry name" value="HTHARSR"/>
</dbReference>
<keyword evidence="6" id="KW-1185">Reference proteome</keyword>
<evidence type="ECO:0000256" key="2">
    <source>
        <dbReference type="ARBA" id="ARBA00023125"/>
    </source>
</evidence>
<evidence type="ECO:0000313" key="5">
    <source>
        <dbReference type="EMBL" id="GAA3958108.1"/>
    </source>
</evidence>
<proteinExistence type="predicted"/>
<evidence type="ECO:0000256" key="3">
    <source>
        <dbReference type="ARBA" id="ARBA00023163"/>
    </source>
</evidence>
<dbReference type="EMBL" id="BAABBO010000007">
    <property type="protein sequence ID" value="GAA3958108.1"/>
    <property type="molecule type" value="Genomic_DNA"/>
</dbReference>
<dbReference type="PANTHER" id="PTHR43132">
    <property type="entry name" value="ARSENICAL RESISTANCE OPERON REPRESSOR ARSR-RELATED"/>
    <property type="match status" value="1"/>
</dbReference>
<dbReference type="InterPro" id="IPR051011">
    <property type="entry name" value="Metal_resp_trans_reg"/>
</dbReference>
<keyword evidence="1" id="KW-0805">Transcription regulation</keyword>
<dbReference type="InterPro" id="IPR011991">
    <property type="entry name" value="ArsR-like_HTH"/>
</dbReference>
<keyword evidence="3" id="KW-0804">Transcription</keyword>
<dbReference type="InterPro" id="IPR036390">
    <property type="entry name" value="WH_DNA-bd_sf"/>
</dbReference>
<evidence type="ECO:0000313" key="6">
    <source>
        <dbReference type="Proteomes" id="UP001501337"/>
    </source>
</evidence>
<keyword evidence="2" id="KW-0238">DNA-binding</keyword>
<dbReference type="SMART" id="SM00418">
    <property type="entry name" value="HTH_ARSR"/>
    <property type="match status" value="1"/>
</dbReference>
<dbReference type="PROSITE" id="PS50987">
    <property type="entry name" value="HTH_ARSR_2"/>
    <property type="match status" value="1"/>
</dbReference>
<dbReference type="InterPro" id="IPR001845">
    <property type="entry name" value="HTH_ArsR_DNA-bd_dom"/>
</dbReference>
<dbReference type="Pfam" id="PF01022">
    <property type="entry name" value="HTH_5"/>
    <property type="match status" value="1"/>
</dbReference>
<sequence>MKMSGISIEQMRTNAGAAEALLKSLANANRLMILCNLVDTERSVGDLEQLVGLSQSSLSQHLAKLKQQGILTNRKCGTTVYYSLKNKEAIKVLELLYSIYCS</sequence>
<dbReference type="Gene3D" id="1.10.10.10">
    <property type="entry name" value="Winged helix-like DNA-binding domain superfamily/Winged helix DNA-binding domain"/>
    <property type="match status" value="1"/>
</dbReference>
<reference evidence="6" key="1">
    <citation type="journal article" date="2019" name="Int. J. Syst. Evol. Microbiol.">
        <title>The Global Catalogue of Microorganisms (GCM) 10K type strain sequencing project: providing services to taxonomists for standard genome sequencing and annotation.</title>
        <authorList>
            <consortium name="The Broad Institute Genomics Platform"/>
            <consortium name="The Broad Institute Genome Sequencing Center for Infectious Disease"/>
            <person name="Wu L."/>
            <person name="Ma J."/>
        </authorList>
    </citation>
    <scope>NUCLEOTIDE SEQUENCE [LARGE SCALE GENOMIC DNA]</scope>
    <source>
        <strain evidence="6">JCM 17555</strain>
    </source>
</reference>
<feature type="domain" description="HTH arsR-type" evidence="4">
    <location>
        <begin position="11"/>
        <end position="102"/>
    </location>
</feature>
<evidence type="ECO:0000259" key="4">
    <source>
        <dbReference type="PROSITE" id="PS50987"/>
    </source>
</evidence>
<dbReference type="PANTHER" id="PTHR43132:SF2">
    <property type="entry name" value="ARSENICAL RESISTANCE OPERON REPRESSOR ARSR-RELATED"/>
    <property type="match status" value="1"/>
</dbReference>
<organism evidence="5 6">
    <name type="scientific">Allohahella marinimesophila</name>
    <dbReference type="NCBI Taxonomy" id="1054972"/>
    <lineage>
        <taxon>Bacteria</taxon>
        <taxon>Pseudomonadati</taxon>
        <taxon>Pseudomonadota</taxon>
        <taxon>Gammaproteobacteria</taxon>
        <taxon>Oceanospirillales</taxon>
        <taxon>Hahellaceae</taxon>
        <taxon>Allohahella</taxon>
    </lineage>
</organism>
<gene>
    <name evidence="5" type="ORF">GCM10022278_15720</name>
</gene>
<dbReference type="NCBIfam" id="NF033788">
    <property type="entry name" value="HTH_metalloreg"/>
    <property type="match status" value="1"/>
</dbReference>
<dbReference type="CDD" id="cd00090">
    <property type="entry name" value="HTH_ARSR"/>
    <property type="match status" value="1"/>
</dbReference>
<dbReference type="SUPFAM" id="SSF46785">
    <property type="entry name" value="Winged helix' DNA-binding domain"/>
    <property type="match status" value="1"/>
</dbReference>
<dbReference type="Proteomes" id="UP001501337">
    <property type="component" value="Unassembled WGS sequence"/>
</dbReference>